<dbReference type="SUPFAM" id="SSF53383">
    <property type="entry name" value="PLP-dependent transferases"/>
    <property type="match status" value="1"/>
</dbReference>
<evidence type="ECO:0000259" key="7">
    <source>
        <dbReference type="Pfam" id="PF00155"/>
    </source>
</evidence>
<dbReference type="GO" id="GO:1901605">
    <property type="term" value="P:alpha-amino acid metabolic process"/>
    <property type="evidence" value="ECO:0007669"/>
    <property type="project" value="TreeGrafter"/>
</dbReference>
<evidence type="ECO:0000256" key="4">
    <source>
        <dbReference type="ARBA" id="ARBA00022576"/>
    </source>
</evidence>
<feature type="domain" description="Aminotransferase class I/classII large" evidence="7">
    <location>
        <begin position="57"/>
        <end position="382"/>
    </location>
</feature>
<dbReference type="OrthoDB" id="1360at2"/>
<accession>D5ECD9</accession>
<dbReference type="InterPro" id="IPR015421">
    <property type="entry name" value="PyrdxlP-dep_Trfase_major"/>
</dbReference>
<dbReference type="HOGENOM" id="CLU_017584_0_6_0"/>
<organism evidence="8 9">
    <name type="scientific">Aminobacterium colombiense (strain DSM 12261 / ALA-1)</name>
    <dbReference type="NCBI Taxonomy" id="572547"/>
    <lineage>
        <taxon>Bacteria</taxon>
        <taxon>Thermotogati</taxon>
        <taxon>Synergistota</taxon>
        <taxon>Synergistia</taxon>
        <taxon>Synergistales</taxon>
        <taxon>Aminobacteriaceae</taxon>
        <taxon>Aminobacterium</taxon>
    </lineage>
</organism>
<proteinExistence type="inferred from homology"/>
<evidence type="ECO:0000256" key="6">
    <source>
        <dbReference type="ARBA" id="ARBA00022898"/>
    </source>
</evidence>
<dbReference type="InterPro" id="IPR015424">
    <property type="entry name" value="PyrdxlP-dep_Trfase"/>
</dbReference>
<keyword evidence="6" id="KW-0663">Pyridoxal phosphate</keyword>
<evidence type="ECO:0000313" key="8">
    <source>
        <dbReference type="EMBL" id="ADE56221.1"/>
    </source>
</evidence>
<dbReference type="AlphaFoldDB" id="D5ECD9"/>
<evidence type="ECO:0000256" key="5">
    <source>
        <dbReference type="ARBA" id="ARBA00022679"/>
    </source>
</evidence>
<dbReference type="InterPro" id="IPR015422">
    <property type="entry name" value="PyrdxlP-dep_Trfase_small"/>
</dbReference>
<dbReference type="PANTHER" id="PTHR42790:SF19">
    <property type="entry name" value="KYNURENINE_ALPHA-AMINOADIPATE AMINOTRANSFERASE, MITOCHONDRIAL"/>
    <property type="match status" value="1"/>
</dbReference>
<evidence type="ECO:0000256" key="1">
    <source>
        <dbReference type="ARBA" id="ARBA00001933"/>
    </source>
</evidence>
<dbReference type="Proteomes" id="UP000002366">
    <property type="component" value="Chromosome"/>
</dbReference>
<dbReference type="CDD" id="cd00609">
    <property type="entry name" value="AAT_like"/>
    <property type="match status" value="1"/>
</dbReference>
<dbReference type="RefSeq" id="WP_013047487.1">
    <property type="nucleotide sequence ID" value="NC_014011.1"/>
</dbReference>
<dbReference type="InterPro" id="IPR050859">
    <property type="entry name" value="Class-I_PLP-dep_aminotransf"/>
</dbReference>
<dbReference type="STRING" id="572547.Amico_0073"/>
<dbReference type="Gene3D" id="3.40.640.10">
    <property type="entry name" value="Type I PLP-dependent aspartate aminotransferase-like (Major domain)"/>
    <property type="match status" value="1"/>
</dbReference>
<dbReference type="FunFam" id="3.40.640.10:FF:000053">
    <property type="entry name" value="Aminotransferase, class I"/>
    <property type="match status" value="1"/>
</dbReference>
<dbReference type="PANTHER" id="PTHR42790">
    <property type="entry name" value="AMINOTRANSFERASE"/>
    <property type="match status" value="1"/>
</dbReference>
<evidence type="ECO:0000256" key="2">
    <source>
        <dbReference type="ARBA" id="ARBA00007441"/>
    </source>
</evidence>
<sequence>MNKYIFAERMKNFQASDIAAILKVTADPEIISFAGGLPAPELFPIDEMKEVVAYVLEKHGTKALQYSTTEGHVPLREKIASRMNRKYQTRLESDNIMITTGSQQSLDLLAKMFIDDGDVILCESPTYLGALSAFNGYNPRYVEVETDADGMVPEALEEALKREKRAKAVYVIPDFQNPTGKTWTFERRRAFMEVINRYNIVVFEDNPYGELRFKGVVPPSLKSFDTKGQVVLLGTFSKIFCPGMRIAWLCAEGEIYEKFSYLKQAADLHSPTLSQYEIDTYMEMYDLDAHVGRIIDVYKERCGIMIEAMRAELPPSVSYTVPEGGLFTWVVLPENLSARDVLMTCIEKKVAFVPGGAFFPNGGHENTLRLNYSNMPPERIVQGIKLLGNAIKEHLR</sequence>
<dbReference type="KEGG" id="aco:Amico_0073"/>
<comment type="similarity">
    <text evidence="2">Belongs to the class-I pyridoxal-phosphate-dependent aminotransferase family.</text>
</comment>
<dbReference type="Pfam" id="PF00155">
    <property type="entry name" value="Aminotran_1_2"/>
    <property type="match status" value="1"/>
</dbReference>
<protein>
    <submittedName>
        <fullName evidence="8">Putative transcriptional regulator, GntR family</fullName>
    </submittedName>
</protein>
<gene>
    <name evidence="8" type="ordered locus">Amico_0073</name>
</gene>
<comment type="subunit">
    <text evidence="3">Homodimer.</text>
</comment>
<keyword evidence="4" id="KW-0032">Aminotransferase</keyword>
<comment type="cofactor">
    <cofactor evidence="1">
        <name>pyridoxal 5'-phosphate</name>
        <dbReference type="ChEBI" id="CHEBI:597326"/>
    </cofactor>
</comment>
<dbReference type="GO" id="GO:0008483">
    <property type="term" value="F:transaminase activity"/>
    <property type="evidence" value="ECO:0007669"/>
    <property type="project" value="UniProtKB-KW"/>
</dbReference>
<name>D5ECD9_AMICL</name>
<dbReference type="Gene3D" id="3.90.1150.10">
    <property type="entry name" value="Aspartate Aminotransferase, domain 1"/>
    <property type="match status" value="1"/>
</dbReference>
<dbReference type="eggNOG" id="COG1167">
    <property type="taxonomic scope" value="Bacteria"/>
</dbReference>
<dbReference type="EMBL" id="CP001997">
    <property type="protein sequence ID" value="ADE56221.1"/>
    <property type="molecule type" value="Genomic_DNA"/>
</dbReference>
<dbReference type="InterPro" id="IPR004839">
    <property type="entry name" value="Aminotransferase_I/II_large"/>
</dbReference>
<keyword evidence="9" id="KW-1185">Reference proteome</keyword>
<reference evidence="8 9" key="1">
    <citation type="journal article" date="2010" name="Stand. Genomic Sci.">
        <title>Complete genome sequence of Aminobacterium colombiense type strain (ALA-1).</title>
        <authorList>
            <person name="Chertkov O."/>
            <person name="Sikorski J."/>
            <person name="Brambilla E."/>
            <person name="Lapidus A."/>
            <person name="Copeland A."/>
            <person name="Glavina Del Rio T."/>
            <person name="Nolan M."/>
            <person name="Lucas S."/>
            <person name="Tice H."/>
            <person name="Cheng J.F."/>
            <person name="Han C."/>
            <person name="Detter J.C."/>
            <person name="Bruce D."/>
            <person name="Tapia R."/>
            <person name="Goodwin L."/>
            <person name="Pitluck S."/>
            <person name="Liolios K."/>
            <person name="Ivanova N."/>
            <person name="Mavromatis K."/>
            <person name="Ovchinnikova G."/>
            <person name="Pati A."/>
            <person name="Chen A."/>
            <person name="Palaniappan K."/>
            <person name="Land M."/>
            <person name="Hauser L."/>
            <person name="Chang Y.J."/>
            <person name="Jeffries C.D."/>
            <person name="Spring S."/>
            <person name="Rohde M."/>
            <person name="Goker M."/>
            <person name="Bristow J."/>
            <person name="Eisen J.A."/>
            <person name="Markowitz V."/>
            <person name="Hugenholtz P."/>
            <person name="Kyrpides N.C."/>
            <person name="Klenk H.P."/>
        </authorList>
    </citation>
    <scope>NUCLEOTIDE SEQUENCE [LARGE SCALE GENOMIC DNA]</scope>
    <source>
        <strain evidence="9">DSM 12261 / ALA-1</strain>
    </source>
</reference>
<dbReference type="GO" id="GO:0030170">
    <property type="term" value="F:pyridoxal phosphate binding"/>
    <property type="evidence" value="ECO:0007669"/>
    <property type="project" value="InterPro"/>
</dbReference>
<keyword evidence="5" id="KW-0808">Transferase</keyword>
<evidence type="ECO:0000313" key="9">
    <source>
        <dbReference type="Proteomes" id="UP000002366"/>
    </source>
</evidence>
<evidence type="ECO:0000256" key="3">
    <source>
        <dbReference type="ARBA" id="ARBA00011738"/>
    </source>
</evidence>